<comment type="caution">
    <text evidence="1">The sequence shown here is derived from an EMBL/GenBank/DDBJ whole genome shotgun (WGS) entry which is preliminary data.</text>
</comment>
<reference evidence="1 2" key="1">
    <citation type="submission" date="2018-02" db="EMBL/GenBank/DDBJ databases">
        <title>Comparative genomes isolates from brazilian mangrove.</title>
        <authorList>
            <person name="Araujo J.E."/>
            <person name="Taketani R.G."/>
            <person name="Silva M.C.P."/>
            <person name="Loureco M.V."/>
            <person name="Andreote F.D."/>
        </authorList>
    </citation>
    <scope>NUCLEOTIDE SEQUENCE [LARGE SCALE GENOMIC DNA]</scope>
    <source>
        <strain evidence="1 2">Nap-Phe MGV</strain>
    </source>
</reference>
<dbReference type="AlphaFoldDB" id="A0A2S8GJR0"/>
<dbReference type="RefSeq" id="WP_105337233.1">
    <property type="nucleotide sequence ID" value="NZ_PUHZ01000020.1"/>
</dbReference>
<organism evidence="1 2">
    <name type="scientific">Blastopirellula marina</name>
    <dbReference type="NCBI Taxonomy" id="124"/>
    <lineage>
        <taxon>Bacteria</taxon>
        <taxon>Pseudomonadati</taxon>
        <taxon>Planctomycetota</taxon>
        <taxon>Planctomycetia</taxon>
        <taxon>Pirellulales</taxon>
        <taxon>Pirellulaceae</taxon>
        <taxon>Blastopirellula</taxon>
    </lineage>
</organism>
<sequence length="59" mass="6777">MEDRIARAYRMKGADKQTEMQAISAILCDLHLDGCKDERLKMLATSIKLKLPRRTARKS</sequence>
<dbReference type="EMBL" id="PUHZ01000020">
    <property type="protein sequence ID" value="PQO44264.1"/>
    <property type="molecule type" value="Genomic_DNA"/>
</dbReference>
<name>A0A2S8GJR0_9BACT</name>
<evidence type="ECO:0000313" key="2">
    <source>
        <dbReference type="Proteomes" id="UP000237819"/>
    </source>
</evidence>
<evidence type="ECO:0000313" key="1">
    <source>
        <dbReference type="EMBL" id="PQO44264.1"/>
    </source>
</evidence>
<protein>
    <submittedName>
        <fullName evidence="1">Uncharacterized protein</fullName>
    </submittedName>
</protein>
<dbReference type="Proteomes" id="UP000237819">
    <property type="component" value="Unassembled WGS sequence"/>
</dbReference>
<proteinExistence type="predicted"/>
<gene>
    <name evidence="1" type="ORF">C5Y93_20080</name>
</gene>
<accession>A0A2S8GJR0</accession>